<dbReference type="Proteomes" id="UP000185311">
    <property type="component" value="Segment"/>
</dbReference>
<protein>
    <recommendedName>
        <fullName evidence="5">Pilin</fullName>
    </recommendedName>
</protein>
<gene>
    <name evidence="1" type="ORF">Syn7803C6_246</name>
    <name evidence="2" type="ORF">Syn7803US3_248</name>
</gene>
<organism evidence="1 4">
    <name type="scientific">Synechococcus phage ACG-2014f</name>
    <dbReference type="NCBI Taxonomy" id="1493511"/>
    <lineage>
        <taxon>Viruses</taxon>
        <taxon>Duplodnaviria</taxon>
        <taxon>Heunggongvirae</taxon>
        <taxon>Uroviricota</taxon>
        <taxon>Caudoviricetes</taxon>
        <taxon>Pantevenvirales</taxon>
        <taxon>Kyanoviridae</taxon>
        <taxon>Atlauavirus</taxon>
        <taxon>Atlauavirus tusconc8</taxon>
    </lineage>
</organism>
<evidence type="ECO:0000313" key="1">
    <source>
        <dbReference type="EMBL" id="AIX18545.1"/>
    </source>
</evidence>
<accession>A0A0E3F0D9</accession>
<dbReference type="EMBL" id="KJ019099">
    <property type="protein sequence ID" value="AIX31305.1"/>
    <property type="molecule type" value="Genomic_DNA"/>
</dbReference>
<evidence type="ECO:0000313" key="4">
    <source>
        <dbReference type="Proteomes" id="UP000185317"/>
    </source>
</evidence>
<evidence type="ECO:0000313" key="3">
    <source>
        <dbReference type="Proteomes" id="UP000185311"/>
    </source>
</evidence>
<sequence length="187" mass="20324">MNLVSTMVGLSIMGASAPAMMKMSIAPYEAQLRAQNLGVAETAAVVFAATYEGKLELPEDTDTCVSKLREGTANAFSVTCTEGDGRYVQSVTRAFRLAVPDEGLDGGTATDTSREFAFETPTRFSGHQCPIHDRWGTNGYNDKNYSALGGACIPNDGWNQTNYQFSDPDAWLYDINNRNGWGAHPDY</sequence>
<evidence type="ECO:0008006" key="5">
    <source>
        <dbReference type="Google" id="ProtNLM"/>
    </source>
</evidence>
<reference evidence="3 4" key="1">
    <citation type="submission" date="2013-12" db="EMBL/GenBank/DDBJ databases">
        <title>Ecological redundancy of diverse viral populations within a natural community.</title>
        <authorList>
            <person name="Gregory A.C."/>
            <person name="LaButti K."/>
            <person name="Copeland A."/>
            <person name="Woyke T."/>
            <person name="Sullivan M.B."/>
        </authorList>
    </citation>
    <scope>NUCLEOTIDE SEQUENCE [LARGE SCALE GENOMIC DNA]</scope>
    <source>
        <strain evidence="1">Syn7803C6</strain>
        <strain evidence="2">Syn7803US3</strain>
    </source>
</reference>
<proteinExistence type="predicted"/>
<dbReference type="Proteomes" id="UP000185317">
    <property type="component" value="Segment"/>
</dbReference>
<dbReference type="EMBL" id="KJ019045">
    <property type="protein sequence ID" value="AIX18545.1"/>
    <property type="molecule type" value="Genomic_DNA"/>
</dbReference>
<evidence type="ECO:0000313" key="2">
    <source>
        <dbReference type="EMBL" id="AIX31305.1"/>
    </source>
</evidence>
<name>A0A0E3F0D9_9CAUD</name>